<keyword evidence="2" id="KW-1185">Reference proteome</keyword>
<comment type="caution">
    <text evidence="1">The sequence shown here is derived from an EMBL/GenBank/DDBJ whole genome shotgun (WGS) entry which is preliminary data.</text>
</comment>
<reference evidence="1 2" key="1">
    <citation type="submission" date="2020-04" db="EMBL/GenBank/DDBJ databases">
        <authorList>
            <person name="Alioto T."/>
            <person name="Alioto T."/>
            <person name="Gomez Garrido J."/>
        </authorList>
    </citation>
    <scope>NUCLEOTIDE SEQUENCE [LARGE SCALE GENOMIC DNA]</scope>
</reference>
<dbReference type="EMBL" id="CADEPI010000008">
    <property type="protein sequence ID" value="CAB3362306.1"/>
    <property type="molecule type" value="Genomic_DNA"/>
</dbReference>
<sequence length="153" mass="17484">MVSDPRAEIQSEVHSGTNKQLKGTTQRDFICQQLDRITSINVPVQFNKSGIQYHGIRHQKPLLTASKMCPYVYRVSACGRLDIRAQTGNLRLAESFTCVYASELEAIKAGGKQMDSTFVCMQMRFRCQTEINSITRRAEMYVLVQQRKHTRAH</sequence>
<organism evidence="1 2">
    <name type="scientific">Cloeon dipterum</name>
    <dbReference type="NCBI Taxonomy" id="197152"/>
    <lineage>
        <taxon>Eukaryota</taxon>
        <taxon>Metazoa</taxon>
        <taxon>Ecdysozoa</taxon>
        <taxon>Arthropoda</taxon>
        <taxon>Hexapoda</taxon>
        <taxon>Insecta</taxon>
        <taxon>Pterygota</taxon>
        <taxon>Palaeoptera</taxon>
        <taxon>Ephemeroptera</taxon>
        <taxon>Pisciforma</taxon>
        <taxon>Baetidae</taxon>
        <taxon>Cloeon</taxon>
    </lineage>
</organism>
<evidence type="ECO:0000313" key="2">
    <source>
        <dbReference type="Proteomes" id="UP000494165"/>
    </source>
</evidence>
<protein>
    <submittedName>
        <fullName evidence="1">Uncharacterized protein</fullName>
    </submittedName>
</protein>
<gene>
    <name evidence="1" type="ORF">CLODIP_2_CD05052</name>
</gene>
<dbReference type="AlphaFoldDB" id="A0A8S1BS67"/>
<evidence type="ECO:0000313" key="1">
    <source>
        <dbReference type="EMBL" id="CAB3362306.1"/>
    </source>
</evidence>
<proteinExistence type="predicted"/>
<name>A0A8S1BS67_9INSE</name>
<dbReference type="Proteomes" id="UP000494165">
    <property type="component" value="Unassembled WGS sequence"/>
</dbReference>
<accession>A0A8S1BS67</accession>